<keyword evidence="1" id="KW-1133">Transmembrane helix</keyword>
<protein>
    <submittedName>
        <fullName evidence="2">ABC transporter permease</fullName>
    </submittedName>
</protein>
<feature type="transmembrane region" description="Helical" evidence="1">
    <location>
        <begin position="296"/>
        <end position="317"/>
    </location>
</feature>
<feature type="transmembrane region" description="Helical" evidence="1">
    <location>
        <begin position="502"/>
        <end position="523"/>
    </location>
</feature>
<feature type="transmembrane region" description="Helical" evidence="1">
    <location>
        <begin position="194"/>
        <end position="212"/>
    </location>
</feature>
<feature type="transmembrane region" description="Helical" evidence="1">
    <location>
        <begin position="337"/>
        <end position="360"/>
    </location>
</feature>
<sequence length="530" mass="55006">MPDTQAGLGTMLRLAARRDRILVPAWVLGMAGMAGLSAAATVDLYPTEEQRLVAAEAINSSAAIVALYGRVYDPQSIGALSMIKLTAFGAAIIGIVMLFLVIRHTRAEEEPGRLELLSGGRLGRDAPLTAALLLAAIASVSIGVLTTIANTASGLPFVGSLAFGAGWAATGIVYASVGAVVAQLTTNARTARGIGLLVIAVTYGLRAVGDLAEPGPSWLSWLSPIGWNQQLRAYAGDRWSVLLLPLLVTAVLMAVAYRLRAARDLGAGLRADRRGPARGALSGIGSLAWRLQGRSLIAWATAFVVFGALLGSLASTVDDLITSEEMRELFDKIGGSGILVDGFLGAEVAIIGAIAAAYGISAAERLRSEEVEGRLEPLLATSTTRTRWALSHYVIAWCGVAALMLLVGLALGAAAAQSLGDTGQISRIVVAGLAQVPAAWVVTSLVLLLFGWVPRASGLAWGLLVAFVALGEFGSLWGAPGWLMGLSPLHWSPRLPVTGDAVVPLASLLLIAVALSLVGLAGWRRRDTPV</sequence>
<feature type="transmembrane region" description="Helical" evidence="1">
    <location>
        <begin position="77"/>
        <end position="102"/>
    </location>
</feature>
<comment type="caution">
    <text evidence="2">The sequence shown here is derived from an EMBL/GenBank/DDBJ whole genome shotgun (WGS) entry which is preliminary data.</text>
</comment>
<feature type="transmembrane region" description="Helical" evidence="1">
    <location>
        <begin position="161"/>
        <end position="182"/>
    </location>
</feature>
<dbReference type="RefSeq" id="WP_386769026.1">
    <property type="nucleotide sequence ID" value="NZ_JBHSTI010000065.1"/>
</dbReference>
<reference evidence="3" key="1">
    <citation type="journal article" date="2019" name="Int. J. Syst. Evol. Microbiol.">
        <title>The Global Catalogue of Microorganisms (GCM) 10K type strain sequencing project: providing services to taxonomists for standard genome sequencing and annotation.</title>
        <authorList>
            <consortium name="The Broad Institute Genomics Platform"/>
            <consortium name="The Broad Institute Genome Sequencing Center for Infectious Disease"/>
            <person name="Wu L."/>
            <person name="Ma J."/>
        </authorList>
    </citation>
    <scope>NUCLEOTIDE SEQUENCE [LARGE SCALE GENOMIC DNA]</scope>
    <source>
        <strain evidence="3">CGMCC 4.7317</strain>
    </source>
</reference>
<feature type="transmembrane region" description="Helical" evidence="1">
    <location>
        <begin position="428"/>
        <end position="452"/>
    </location>
</feature>
<dbReference type="EMBL" id="JBHSTI010000065">
    <property type="protein sequence ID" value="MFC6239714.1"/>
    <property type="molecule type" value="Genomic_DNA"/>
</dbReference>
<keyword evidence="1" id="KW-0812">Transmembrane</keyword>
<keyword evidence="1" id="KW-0472">Membrane</keyword>
<feature type="transmembrane region" description="Helical" evidence="1">
    <location>
        <begin position="21"/>
        <end position="42"/>
    </location>
</feature>
<name>A0ABW1T5K2_9ACTN</name>
<organism evidence="2 3">
    <name type="scientific">Longivirga aurantiaca</name>
    <dbReference type="NCBI Taxonomy" id="1837743"/>
    <lineage>
        <taxon>Bacteria</taxon>
        <taxon>Bacillati</taxon>
        <taxon>Actinomycetota</taxon>
        <taxon>Actinomycetes</taxon>
        <taxon>Sporichthyales</taxon>
        <taxon>Sporichthyaceae</taxon>
        <taxon>Longivirga</taxon>
    </lineage>
</organism>
<evidence type="ECO:0000313" key="2">
    <source>
        <dbReference type="EMBL" id="MFC6239714.1"/>
    </source>
</evidence>
<evidence type="ECO:0000256" key="1">
    <source>
        <dbReference type="SAM" id="Phobius"/>
    </source>
</evidence>
<keyword evidence="3" id="KW-1185">Reference proteome</keyword>
<feature type="transmembrane region" description="Helical" evidence="1">
    <location>
        <begin position="459"/>
        <end position="482"/>
    </location>
</feature>
<accession>A0ABW1T5K2</accession>
<feature type="transmembrane region" description="Helical" evidence="1">
    <location>
        <begin position="394"/>
        <end position="416"/>
    </location>
</feature>
<feature type="transmembrane region" description="Helical" evidence="1">
    <location>
        <begin position="239"/>
        <end position="257"/>
    </location>
</feature>
<feature type="transmembrane region" description="Helical" evidence="1">
    <location>
        <begin position="128"/>
        <end position="149"/>
    </location>
</feature>
<evidence type="ECO:0000313" key="3">
    <source>
        <dbReference type="Proteomes" id="UP001596138"/>
    </source>
</evidence>
<gene>
    <name evidence="2" type="ORF">ACFQGU_17725</name>
</gene>
<dbReference type="Proteomes" id="UP001596138">
    <property type="component" value="Unassembled WGS sequence"/>
</dbReference>
<proteinExistence type="predicted"/>